<keyword evidence="2" id="KW-0812">Transmembrane</keyword>
<feature type="transmembrane region" description="Helical" evidence="2">
    <location>
        <begin position="79"/>
        <end position="103"/>
    </location>
</feature>
<evidence type="ECO:0000256" key="1">
    <source>
        <dbReference type="SAM" id="MobiDB-lite"/>
    </source>
</evidence>
<gene>
    <name evidence="3" type="ORF">H0G86_006220</name>
</gene>
<protein>
    <recommendedName>
        <fullName evidence="5">Transmembrane protein</fullName>
    </recommendedName>
</protein>
<reference evidence="3 4" key="1">
    <citation type="journal article" date="2021" name="BMC Genomics">
        <title>Telomere-to-telomere genome assembly of asparaginase-producing Trichoderma simmonsii.</title>
        <authorList>
            <person name="Chung D."/>
            <person name="Kwon Y.M."/>
            <person name="Yang Y."/>
        </authorList>
    </citation>
    <scope>NUCLEOTIDE SEQUENCE [LARGE SCALE GENOMIC DNA]</scope>
    <source>
        <strain evidence="3 4">GH-Sj1</strain>
    </source>
</reference>
<keyword evidence="2" id="KW-0472">Membrane</keyword>
<organism evidence="3 4">
    <name type="scientific">Trichoderma simmonsii</name>
    <dbReference type="NCBI Taxonomy" id="1491479"/>
    <lineage>
        <taxon>Eukaryota</taxon>
        <taxon>Fungi</taxon>
        <taxon>Dikarya</taxon>
        <taxon>Ascomycota</taxon>
        <taxon>Pezizomycotina</taxon>
        <taxon>Sordariomycetes</taxon>
        <taxon>Hypocreomycetidae</taxon>
        <taxon>Hypocreales</taxon>
        <taxon>Hypocreaceae</taxon>
        <taxon>Trichoderma</taxon>
    </lineage>
</organism>
<evidence type="ECO:0000313" key="4">
    <source>
        <dbReference type="Proteomes" id="UP000826661"/>
    </source>
</evidence>
<dbReference type="EMBL" id="CP075866">
    <property type="protein sequence ID" value="QYS99072.1"/>
    <property type="molecule type" value="Genomic_DNA"/>
</dbReference>
<proteinExistence type="predicted"/>
<evidence type="ECO:0000256" key="2">
    <source>
        <dbReference type="SAM" id="Phobius"/>
    </source>
</evidence>
<evidence type="ECO:0000313" key="3">
    <source>
        <dbReference type="EMBL" id="QYS99072.1"/>
    </source>
</evidence>
<evidence type="ECO:0008006" key="5">
    <source>
        <dbReference type="Google" id="ProtNLM"/>
    </source>
</evidence>
<keyword evidence="2" id="KW-1133">Transmembrane helix</keyword>
<keyword evidence="4" id="KW-1185">Reference proteome</keyword>
<name>A0A8G0LE58_9HYPO</name>
<accession>A0A8G0LE58</accession>
<dbReference type="Proteomes" id="UP000826661">
    <property type="component" value="Chromosome III"/>
</dbReference>
<feature type="region of interest" description="Disordered" evidence="1">
    <location>
        <begin position="1"/>
        <end position="21"/>
    </location>
</feature>
<sequence>MGTTLEHKGSKGRGKGKERDEPRISVACTVIIISEPRDENRQIELLYKRPHESYLILRLRFLVSTHFLFFAFFLHRLAFGGSCCSVLLLLLMLMTGISFYFFVSFSL</sequence>
<dbReference type="AlphaFoldDB" id="A0A8G0LE58"/>
<feature type="transmembrane region" description="Helical" evidence="2">
    <location>
        <begin position="55"/>
        <end position="73"/>
    </location>
</feature>